<keyword evidence="4" id="KW-1185">Reference proteome</keyword>
<keyword evidence="1" id="KW-0732">Signal</keyword>
<evidence type="ECO:0000313" key="4">
    <source>
        <dbReference type="Proteomes" id="UP000316801"/>
    </source>
</evidence>
<proteinExistence type="predicted"/>
<evidence type="ECO:0000313" key="3">
    <source>
        <dbReference type="EMBL" id="TRL31851.1"/>
    </source>
</evidence>
<dbReference type="EMBL" id="VJMG01000089">
    <property type="protein sequence ID" value="TRL31851.1"/>
    <property type="molecule type" value="Genomic_DNA"/>
</dbReference>
<evidence type="ECO:0000256" key="2">
    <source>
        <dbReference type="ARBA" id="ARBA00022801"/>
    </source>
</evidence>
<dbReference type="InterPro" id="IPR029058">
    <property type="entry name" value="AB_hydrolase_fold"/>
</dbReference>
<comment type="caution">
    <text evidence="3">The sequence shown here is derived from an EMBL/GenBank/DDBJ whole genome shotgun (WGS) entry which is preliminary data.</text>
</comment>
<dbReference type="PANTHER" id="PTHR43037:SF1">
    <property type="entry name" value="BLL1128 PROTEIN"/>
    <property type="match status" value="1"/>
</dbReference>
<evidence type="ECO:0000256" key="1">
    <source>
        <dbReference type="ARBA" id="ARBA00022729"/>
    </source>
</evidence>
<dbReference type="Proteomes" id="UP000316801">
    <property type="component" value="Unassembled WGS sequence"/>
</dbReference>
<dbReference type="SUPFAM" id="SSF53474">
    <property type="entry name" value="alpha/beta-Hydrolases"/>
    <property type="match status" value="2"/>
</dbReference>
<keyword evidence="2" id="KW-0378">Hydrolase</keyword>
<dbReference type="Pfam" id="PF10503">
    <property type="entry name" value="Esterase_PHB"/>
    <property type="match status" value="1"/>
</dbReference>
<sequence>MRSMSDTLARLSKLRVIQPHLPSSPTPLVNLGPFGSNPGGLDAKIHVPAGRAERPAMVVVLHGCTQNAAAYDHGSGWSRLAEEYGFVVLYPQQTRQNNSNTCFNWFVPDHMRRDRGEALSIRQMVDTAMERHNIDPARIFVTGLSAGGAMANVMLATYPELFAGGSVIAGLAYGCASSVPEAFDRMRGHGLPNVTKLQDQLRLASRHQGPWPTISVWHGLQDRTVVPSNGDAVVTQWQAVHDIVSKEAAVETREGHSVSSWKNRHGTVVIELITVAGMGHGTPVDGADGYGTSAPYMLDVGLSSTLYSACSWGLIPPFDKRV</sequence>
<dbReference type="Gene3D" id="3.40.50.1820">
    <property type="entry name" value="alpha/beta hydrolase"/>
    <property type="match status" value="1"/>
</dbReference>
<accession>A0A549SQE9</accession>
<name>A0A549SQE9_9HYPH</name>
<dbReference type="InterPro" id="IPR050955">
    <property type="entry name" value="Plant_Biomass_Hydrol_Est"/>
</dbReference>
<organism evidence="3 4">
    <name type="scientific">Rhizobium straminoryzae</name>
    <dbReference type="NCBI Taxonomy" id="1387186"/>
    <lineage>
        <taxon>Bacteria</taxon>
        <taxon>Pseudomonadati</taxon>
        <taxon>Pseudomonadota</taxon>
        <taxon>Alphaproteobacteria</taxon>
        <taxon>Hyphomicrobiales</taxon>
        <taxon>Rhizobiaceae</taxon>
        <taxon>Rhizobium/Agrobacterium group</taxon>
        <taxon>Rhizobium</taxon>
    </lineage>
</organism>
<dbReference type="GO" id="GO:0016787">
    <property type="term" value="F:hydrolase activity"/>
    <property type="evidence" value="ECO:0007669"/>
    <property type="project" value="UniProtKB-KW"/>
</dbReference>
<dbReference type="GO" id="GO:0005576">
    <property type="term" value="C:extracellular region"/>
    <property type="evidence" value="ECO:0007669"/>
    <property type="project" value="InterPro"/>
</dbReference>
<dbReference type="NCBIfam" id="TIGR01840">
    <property type="entry name" value="esterase_phb"/>
    <property type="match status" value="1"/>
</dbReference>
<dbReference type="PANTHER" id="PTHR43037">
    <property type="entry name" value="UNNAMED PRODUCT-RELATED"/>
    <property type="match status" value="1"/>
</dbReference>
<protein>
    <submittedName>
        <fullName evidence="3">PHB depolymerase family esterase</fullName>
    </submittedName>
</protein>
<dbReference type="InterPro" id="IPR010126">
    <property type="entry name" value="Esterase_phb"/>
</dbReference>
<reference evidence="3 4" key="1">
    <citation type="submission" date="2019-07" db="EMBL/GenBank/DDBJ databases">
        <title>Ln-dependent methylotrophs.</title>
        <authorList>
            <person name="Tani A."/>
        </authorList>
    </citation>
    <scope>NUCLEOTIDE SEQUENCE [LARGE SCALE GENOMIC DNA]</scope>
    <source>
        <strain evidence="3 4">SM12</strain>
    </source>
</reference>
<gene>
    <name evidence="3" type="ORF">FNA46_24195</name>
</gene>
<dbReference type="AlphaFoldDB" id="A0A549SQE9"/>